<dbReference type="Proteomes" id="UP001497623">
    <property type="component" value="Unassembled WGS sequence"/>
</dbReference>
<sequence length="130" mass="14748">VVCQPSTCSRLVLGNWWTADGRGSAVEAVDLQLMHHGEGGTPPTDYAFTFKAGGVTYIIRVKMEASPQHYLGWNWETRMVETWVKYTVNGNEGSGICEWQYNHPHGRPDSYTNKDPEWSAPYRKAWCQVP</sequence>
<dbReference type="EMBL" id="CAXKWB010034823">
    <property type="protein sequence ID" value="CAL4145452.1"/>
    <property type="molecule type" value="Genomic_DNA"/>
</dbReference>
<feature type="non-terminal residue" evidence="1">
    <location>
        <position position="1"/>
    </location>
</feature>
<organism evidence="1 2">
    <name type="scientific">Meganyctiphanes norvegica</name>
    <name type="common">Northern krill</name>
    <name type="synonym">Thysanopoda norvegica</name>
    <dbReference type="NCBI Taxonomy" id="48144"/>
    <lineage>
        <taxon>Eukaryota</taxon>
        <taxon>Metazoa</taxon>
        <taxon>Ecdysozoa</taxon>
        <taxon>Arthropoda</taxon>
        <taxon>Crustacea</taxon>
        <taxon>Multicrustacea</taxon>
        <taxon>Malacostraca</taxon>
        <taxon>Eumalacostraca</taxon>
        <taxon>Eucarida</taxon>
        <taxon>Euphausiacea</taxon>
        <taxon>Euphausiidae</taxon>
        <taxon>Meganyctiphanes</taxon>
    </lineage>
</organism>
<accession>A0AAV2RXB9</accession>
<comment type="caution">
    <text evidence="1">The sequence shown here is derived from an EMBL/GenBank/DDBJ whole genome shotgun (WGS) entry which is preliminary data.</text>
</comment>
<gene>
    <name evidence="1" type="ORF">MNOR_LOCUS29686</name>
</gene>
<protein>
    <submittedName>
        <fullName evidence="1">Uncharacterized protein</fullName>
    </submittedName>
</protein>
<keyword evidence="2" id="KW-1185">Reference proteome</keyword>
<dbReference type="AlphaFoldDB" id="A0AAV2RXB9"/>
<dbReference type="PANTHER" id="PTHR34717">
    <property type="entry name" value="EG:BACR7A4.20 PROTEIN"/>
    <property type="match status" value="1"/>
</dbReference>
<reference evidence="1 2" key="1">
    <citation type="submission" date="2024-05" db="EMBL/GenBank/DDBJ databases">
        <authorList>
            <person name="Wallberg A."/>
        </authorList>
    </citation>
    <scope>NUCLEOTIDE SEQUENCE [LARGE SCALE GENOMIC DNA]</scope>
</reference>
<name>A0AAV2RXB9_MEGNR</name>
<evidence type="ECO:0000313" key="1">
    <source>
        <dbReference type="EMBL" id="CAL4145452.1"/>
    </source>
</evidence>
<evidence type="ECO:0000313" key="2">
    <source>
        <dbReference type="Proteomes" id="UP001497623"/>
    </source>
</evidence>
<proteinExistence type="predicted"/>
<dbReference type="PANTHER" id="PTHR34717:SF1">
    <property type="entry name" value="EG:BACR7A4.20 PROTEIN"/>
    <property type="match status" value="1"/>
</dbReference>